<dbReference type="Gene3D" id="3.90.1200.10">
    <property type="match status" value="1"/>
</dbReference>
<name>A0A2V1ED71_9PLEO</name>
<dbReference type="EMBL" id="KZ805301">
    <property type="protein sequence ID" value="PVI08062.1"/>
    <property type="molecule type" value="Genomic_DNA"/>
</dbReference>
<dbReference type="PANTHER" id="PTHR21310:SF48">
    <property type="entry name" value="AMINOGLYCOSIDE PHOSPHOTRANSFERASE DOMAIN-CONTAINING PROTEIN"/>
    <property type="match status" value="1"/>
</dbReference>
<dbReference type="GO" id="GO:0016301">
    <property type="term" value="F:kinase activity"/>
    <property type="evidence" value="ECO:0007669"/>
    <property type="project" value="UniProtKB-KW"/>
</dbReference>
<feature type="domain" description="Aminoglycoside phosphotransferase" evidence="1">
    <location>
        <begin position="46"/>
        <end position="236"/>
    </location>
</feature>
<accession>A0A2V1ED71</accession>
<evidence type="ECO:0000313" key="3">
    <source>
        <dbReference type="Proteomes" id="UP000244855"/>
    </source>
</evidence>
<keyword evidence="3" id="KW-1185">Reference proteome</keyword>
<dbReference type="Proteomes" id="UP000244855">
    <property type="component" value="Unassembled WGS sequence"/>
</dbReference>
<proteinExistence type="predicted"/>
<dbReference type="AlphaFoldDB" id="A0A2V1ED71"/>
<dbReference type="PIRSF" id="PIRSF000707">
    <property type="entry name" value="Hygromycin-B_kinase"/>
    <property type="match status" value="1"/>
</dbReference>
<reference evidence="2 3" key="1">
    <citation type="journal article" date="2018" name="Sci. Rep.">
        <title>Comparative genomics provides insights into the lifestyle and reveals functional heterogeneity of dark septate endophytic fungi.</title>
        <authorList>
            <person name="Knapp D.G."/>
            <person name="Nemeth J.B."/>
            <person name="Barry K."/>
            <person name="Hainaut M."/>
            <person name="Henrissat B."/>
            <person name="Johnson J."/>
            <person name="Kuo A."/>
            <person name="Lim J.H.P."/>
            <person name="Lipzen A."/>
            <person name="Nolan M."/>
            <person name="Ohm R.A."/>
            <person name="Tamas L."/>
            <person name="Grigoriev I.V."/>
            <person name="Spatafora J.W."/>
            <person name="Nagy L.G."/>
            <person name="Kovacs G.M."/>
        </authorList>
    </citation>
    <scope>NUCLEOTIDE SEQUENCE [LARGE SCALE GENOMIC DNA]</scope>
    <source>
        <strain evidence="2 3">DSE2036</strain>
    </source>
</reference>
<evidence type="ECO:0000313" key="2">
    <source>
        <dbReference type="EMBL" id="PVI08062.1"/>
    </source>
</evidence>
<gene>
    <name evidence="2" type="ORF">DM02DRAFT_690470</name>
</gene>
<dbReference type="InterPro" id="IPR016259">
    <property type="entry name" value="Hygromycin-B_Kinase"/>
</dbReference>
<dbReference type="Pfam" id="PF01636">
    <property type="entry name" value="APH"/>
    <property type="match status" value="1"/>
</dbReference>
<keyword evidence="2" id="KW-0418">Kinase</keyword>
<organism evidence="2 3">
    <name type="scientific">Periconia macrospinosa</name>
    <dbReference type="NCBI Taxonomy" id="97972"/>
    <lineage>
        <taxon>Eukaryota</taxon>
        <taxon>Fungi</taxon>
        <taxon>Dikarya</taxon>
        <taxon>Ascomycota</taxon>
        <taxon>Pezizomycotina</taxon>
        <taxon>Dothideomycetes</taxon>
        <taxon>Pleosporomycetidae</taxon>
        <taxon>Pleosporales</taxon>
        <taxon>Massarineae</taxon>
        <taxon>Periconiaceae</taxon>
        <taxon>Periconia</taxon>
    </lineage>
</organism>
<dbReference type="SUPFAM" id="SSF56112">
    <property type="entry name" value="Protein kinase-like (PK-like)"/>
    <property type="match status" value="1"/>
</dbReference>
<dbReference type="STRING" id="97972.A0A2V1ED71"/>
<protein>
    <submittedName>
        <fullName evidence="2">Kinase-like protein</fullName>
    </submittedName>
</protein>
<dbReference type="PANTHER" id="PTHR21310">
    <property type="entry name" value="AMINOGLYCOSIDE PHOSPHOTRANSFERASE-RELATED-RELATED"/>
    <property type="match status" value="1"/>
</dbReference>
<dbReference type="InterPro" id="IPR051678">
    <property type="entry name" value="AGP_Transferase"/>
</dbReference>
<dbReference type="InterPro" id="IPR002575">
    <property type="entry name" value="Aminoglycoside_PTrfase"/>
</dbReference>
<dbReference type="InterPro" id="IPR011009">
    <property type="entry name" value="Kinase-like_dom_sf"/>
</dbReference>
<keyword evidence="2" id="KW-0808">Transferase</keyword>
<evidence type="ECO:0000259" key="1">
    <source>
        <dbReference type="Pfam" id="PF01636"/>
    </source>
</evidence>
<dbReference type="OrthoDB" id="8300194at2759"/>
<dbReference type="CDD" id="cd05120">
    <property type="entry name" value="APH_ChoK_like"/>
    <property type="match status" value="1"/>
</dbReference>
<sequence>MSESEKQKACSACGWTSDQQSHCSYASSVKLFYGASVRGVWSLGSDFVLKERPADPPTFEAVNTEYVKANTTIPIPEIAKDWTDRQQRRFILAERIEGENLQSAWPTLSQDARVRIAEQTAEYIHQLRKLQSEKMASLGDAPIYSGWLFLQGLETPHGPFGSDEELWQSLSVELRKLPEKAQKAFRKRLPPCAPYTFTHGDLTTVNIMVKDDKLAAIIDWESAGYFPVWWEFTAAGIGLSEEDVAWKALLRSKMQPFEKEREFWRDFYKLCRYPELDDRGKELMEELLNE</sequence>